<evidence type="ECO:0000256" key="1">
    <source>
        <dbReference type="ARBA" id="ARBA00009018"/>
    </source>
</evidence>
<keyword evidence="3 5" id="KW-0067">ATP-binding</keyword>
<dbReference type="HAMAP" id="MF_00376">
    <property type="entry name" value="Dephospho_CoA_kinase"/>
    <property type="match status" value="1"/>
</dbReference>
<dbReference type="PANTHER" id="PTHR10695:SF46">
    <property type="entry name" value="BIFUNCTIONAL COENZYME A SYNTHASE-RELATED"/>
    <property type="match status" value="1"/>
</dbReference>
<sequence>MVKIIGLTGGIGSGKTTVINYIKSKGFPVYIADEAGKEVMEYPEIITKINLLFNNEVLLPDGFLDRTKIASIVFQNKELLGQLNQIVHPAVALHFENFKKENATADVIFKESAILFESEAYKKCYATILITAPLEVRVNRVIQRDNITKEEVLSRIKNQLTDEEKAKLATYIVENIDLNETFKNVDQIVNKILIN</sequence>
<dbReference type="Pfam" id="PF01121">
    <property type="entry name" value="CoaE"/>
    <property type="match status" value="1"/>
</dbReference>
<evidence type="ECO:0000256" key="5">
    <source>
        <dbReference type="HAMAP-Rule" id="MF_00376"/>
    </source>
</evidence>
<dbReference type="AlphaFoldDB" id="A0A1H6MHC6"/>
<reference evidence="7 8" key="1">
    <citation type="submission" date="2016-10" db="EMBL/GenBank/DDBJ databases">
        <authorList>
            <person name="de Groot N.N."/>
        </authorList>
    </citation>
    <scope>NUCLEOTIDE SEQUENCE [LARGE SCALE GENOMIC DNA]</scope>
    <source>
        <strain evidence="7 8">CGMCC 1.10825</strain>
    </source>
</reference>
<keyword evidence="5" id="KW-0963">Cytoplasm</keyword>
<comment type="pathway">
    <text evidence="5">Cofactor biosynthesis; coenzyme A biosynthesis; CoA from (R)-pantothenate: step 5/5.</text>
</comment>
<accession>A0A1H6MHC6</accession>
<dbReference type="InterPro" id="IPR001977">
    <property type="entry name" value="Depp_CoAkinase"/>
</dbReference>
<dbReference type="UniPathway" id="UPA00241">
    <property type="reaction ID" value="UER00356"/>
</dbReference>
<dbReference type="EC" id="2.7.1.24" evidence="5 6"/>
<dbReference type="GO" id="GO:0005524">
    <property type="term" value="F:ATP binding"/>
    <property type="evidence" value="ECO:0007669"/>
    <property type="project" value="UniProtKB-UniRule"/>
</dbReference>
<evidence type="ECO:0000256" key="6">
    <source>
        <dbReference type="NCBIfam" id="TIGR00152"/>
    </source>
</evidence>
<protein>
    <recommendedName>
        <fullName evidence="5 6">Dephospho-CoA kinase</fullName>
        <ecNumber evidence="5 6">2.7.1.24</ecNumber>
    </recommendedName>
    <alternativeName>
        <fullName evidence="5">Dephosphocoenzyme A kinase</fullName>
    </alternativeName>
</protein>
<evidence type="ECO:0000313" key="8">
    <source>
        <dbReference type="Proteomes" id="UP000199634"/>
    </source>
</evidence>
<dbReference type="SUPFAM" id="SSF52540">
    <property type="entry name" value="P-loop containing nucleoside triphosphate hydrolases"/>
    <property type="match status" value="1"/>
</dbReference>
<dbReference type="PANTHER" id="PTHR10695">
    <property type="entry name" value="DEPHOSPHO-COA KINASE-RELATED"/>
    <property type="match status" value="1"/>
</dbReference>
<dbReference type="STRING" id="1159016.SAMN02927937_02500"/>
<evidence type="ECO:0000256" key="2">
    <source>
        <dbReference type="ARBA" id="ARBA00022741"/>
    </source>
</evidence>
<dbReference type="PROSITE" id="PS51219">
    <property type="entry name" value="DPCK"/>
    <property type="match status" value="1"/>
</dbReference>
<name>A0A1H6MHC6_9FLAO</name>
<organism evidence="7 8">
    <name type="scientific">Paenimyroides marinum</name>
    <dbReference type="NCBI Taxonomy" id="1159016"/>
    <lineage>
        <taxon>Bacteria</taxon>
        <taxon>Pseudomonadati</taxon>
        <taxon>Bacteroidota</taxon>
        <taxon>Flavobacteriia</taxon>
        <taxon>Flavobacteriales</taxon>
        <taxon>Flavobacteriaceae</taxon>
        <taxon>Paenimyroides</taxon>
    </lineage>
</organism>
<dbReference type="GO" id="GO:0005737">
    <property type="term" value="C:cytoplasm"/>
    <property type="evidence" value="ECO:0007669"/>
    <property type="project" value="UniProtKB-SubCell"/>
</dbReference>
<dbReference type="NCBIfam" id="TIGR00152">
    <property type="entry name" value="dephospho-CoA kinase"/>
    <property type="match status" value="1"/>
</dbReference>
<comment type="subcellular location">
    <subcellularLocation>
        <location evidence="5">Cytoplasm</location>
    </subcellularLocation>
</comment>
<dbReference type="EMBL" id="FNXE01000045">
    <property type="protein sequence ID" value="SEH97747.1"/>
    <property type="molecule type" value="Genomic_DNA"/>
</dbReference>
<dbReference type="GO" id="GO:0015937">
    <property type="term" value="P:coenzyme A biosynthetic process"/>
    <property type="evidence" value="ECO:0007669"/>
    <property type="project" value="UniProtKB-UniRule"/>
</dbReference>
<feature type="binding site" evidence="5">
    <location>
        <begin position="12"/>
        <end position="17"/>
    </location>
    <ligand>
        <name>ATP</name>
        <dbReference type="ChEBI" id="CHEBI:30616"/>
    </ligand>
</feature>
<keyword evidence="5 7" id="KW-0418">Kinase</keyword>
<evidence type="ECO:0000256" key="3">
    <source>
        <dbReference type="ARBA" id="ARBA00022840"/>
    </source>
</evidence>
<dbReference type="OrthoDB" id="9812943at2"/>
<dbReference type="GO" id="GO:0004140">
    <property type="term" value="F:dephospho-CoA kinase activity"/>
    <property type="evidence" value="ECO:0007669"/>
    <property type="project" value="UniProtKB-UniRule"/>
</dbReference>
<dbReference type="Gene3D" id="3.40.50.300">
    <property type="entry name" value="P-loop containing nucleotide triphosphate hydrolases"/>
    <property type="match status" value="1"/>
</dbReference>
<keyword evidence="4 5" id="KW-0173">Coenzyme A biosynthesis</keyword>
<keyword evidence="8" id="KW-1185">Reference proteome</keyword>
<dbReference type="InterPro" id="IPR027417">
    <property type="entry name" value="P-loop_NTPase"/>
</dbReference>
<proteinExistence type="inferred from homology"/>
<comment type="catalytic activity">
    <reaction evidence="5">
        <text>3'-dephospho-CoA + ATP = ADP + CoA + H(+)</text>
        <dbReference type="Rhea" id="RHEA:18245"/>
        <dbReference type="ChEBI" id="CHEBI:15378"/>
        <dbReference type="ChEBI" id="CHEBI:30616"/>
        <dbReference type="ChEBI" id="CHEBI:57287"/>
        <dbReference type="ChEBI" id="CHEBI:57328"/>
        <dbReference type="ChEBI" id="CHEBI:456216"/>
        <dbReference type="EC" id="2.7.1.24"/>
    </reaction>
</comment>
<comment type="similarity">
    <text evidence="1 5">Belongs to the CoaE family.</text>
</comment>
<evidence type="ECO:0000256" key="4">
    <source>
        <dbReference type="ARBA" id="ARBA00022993"/>
    </source>
</evidence>
<evidence type="ECO:0000313" key="7">
    <source>
        <dbReference type="EMBL" id="SEH97747.1"/>
    </source>
</evidence>
<keyword evidence="5" id="KW-0808">Transferase</keyword>
<dbReference type="CDD" id="cd02022">
    <property type="entry name" value="DPCK"/>
    <property type="match status" value="1"/>
</dbReference>
<gene>
    <name evidence="5" type="primary">coaE</name>
    <name evidence="7" type="ORF">SAMN02927937_02500</name>
</gene>
<dbReference type="RefSeq" id="WP_091101636.1">
    <property type="nucleotide sequence ID" value="NZ_FNXE01000045.1"/>
</dbReference>
<dbReference type="Proteomes" id="UP000199634">
    <property type="component" value="Unassembled WGS sequence"/>
</dbReference>
<comment type="function">
    <text evidence="5">Catalyzes the phosphorylation of the 3'-hydroxyl group of dephosphocoenzyme A to form coenzyme A.</text>
</comment>
<keyword evidence="2 5" id="KW-0547">Nucleotide-binding</keyword>